<accession>A0A448YWM6</accession>
<dbReference type="AlphaFoldDB" id="A0A448YWM6"/>
<evidence type="ECO:0000313" key="1">
    <source>
        <dbReference type="EMBL" id="VEU34146.1"/>
    </source>
</evidence>
<dbReference type="EMBL" id="CAACVS010000019">
    <property type="protein sequence ID" value="VEU34146.1"/>
    <property type="molecule type" value="Genomic_DNA"/>
</dbReference>
<evidence type="ECO:0000313" key="2">
    <source>
        <dbReference type="Proteomes" id="UP000291116"/>
    </source>
</evidence>
<name>A0A448YWM6_9STRA</name>
<gene>
    <name evidence="1" type="ORF">PSNMU_V1.4_AUG-EV-PASAV3_0008410</name>
</gene>
<dbReference type="Proteomes" id="UP000291116">
    <property type="component" value="Unassembled WGS sequence"/>
</dbReference>
<organism evidence="1 2">
    <name type="scientific">Pseudo-nitzschia multistriata</name>
    <dbReference type="NCBI Taxonomy" id="183589"/>
    <lineage>
        <taxon>Eukaryota</taxon>
        <taxon>Sar</taxon>
        <taxon>Stramenopiles</taxon>
        <taxon>Ochrophyta</taxon>
        <taxon>Bacillariophyta</taxon>
        <taxon>Bacillariophyceae</taxon>
        <taxon>Bacillariophycidae</taxon>
        <taxon>Bacillariales</taxon>
        <taxon>Bacillariaceae</taxon>
        <taxon>Pseudo-nitzschia</taxon>
    </lineage>
</organism>
<proteinExistence type="predicted"/>
<reference evidence="1 2" key="1">
    <citation type="submission" date="2019-01" db="EMBL/GenBank/DDBJ databases">
        <authorList>
            <person name="Ferrante I. M."/>
        </authorList>
    </citation>
    <scope>NUCLEOTIDE SEQUENCE [LARGE SCALE GENOMIC DNA]</scope>
    <source>
        <strain evidence="1 2">B856</strain>
    </source>
</reference>
<protein>
    <submittedName>
        <fullName evidence="1">Uncharacterized protein</fullName>
    </submittedName>
</protein>
<sequence>MNLHDSSVWTEFNGDNPDIGTFDACARITKKHDDKYVSFVDTSIKVTIDAEGKFQTFEKAITVVGTSMKSLEENKTKEIDLDSYLCGPSDSANPGRNYKIGQSFSICVGPTEAEKKNYDYIAVVGFKEVTCAETIKVVEEGQAKALTTVTNPEGYKRAGEVTVGTGFSSFETVVTPEYHTGLIAPNQSSVRCSGTVELSFTKPLKFTQVGCTEDVSLGRTDYDTKADGAEPDVQTCNDHCHTNGYTNFILVCPHTSFKSGNKRMSCSCTNNNFRDGVDCEMRGLSKAYQCDLSLVSSDYMFGVGNSVEIDGTEHSLESPVYKVVPPQRRLTASFSTNSGDLLQRHLQESGKEVDTSGSFGTEVLLSREDNVDAAFGDLAAPAADTGAVPSTAIATAAGAVVVAAASLV</sequence>
<keyword evidence="2" id="KW-1185">Reference proteome</keyword>